<reference evidence="3 4" key="1">
    <citation type="journal article" date="2020" name="bioRxiv">
        <title>Sequence and annotation of 42 cannabis genomes reveals extensive copy number variation in cannabinoid synthesis and pathogen resistance genes.</title>
        <authorList>
            <person name="Mckernan K.J."/>
            <person name="Helbert Y."/>
            <person name="Kane L.T."/>
            <person name="Ebling H."/>
            <person name="Zhang L."/>
            <person name="Liu B."/>
            <person name="Eaton Z."/>
            <person name="Mclaughlin S."/>
            <person name="Kingan S."/>
            <person name="Baybayan P."/>
            <person name="Concepcion G."/>
            <person name="Jordan M."/>
            <person name="Riva A."/>
            <person name="Barbazuk W."/>
            <person name="Harkins T."/>
        </authorList>
    </citation>
    <scope>NUCLEOTIDE SEQUENCE [LARGE SCALE GENOMIC DNA]</scope>
    <source>
        <strain evidence="3 4">cv. Jamaican Lion 4</strain>
        <strain evidence="1">Father</strain>
        <strain evidence="2">Mother</strain>
        <tissue evidence="1">Leaf</tissue>
    </source>
</reference>
<evidence type="ECO:0000313" key="4">
    <source>
        <dbReference type="Proteomes" id="UP000583929"/>
    </source>
</evidence>
<evidence type="ECO:0000313" key="1">
    <source>
        <dbReference type="EMBL" id="KAF4370360.1"/>
    </source>
</evidence>
<evidence type="ECO:0000313" key="2">
    <source>
        <dbReference type="EMBL" id="KAF4383177.1"/>
    </source>
</evidence>
<proteinExistence type="predicted"/>
<sequence>LIGVMADFIRVFSLGQPDLYFVDIMSQLYDLISWTGGFTGFTWFGVDLLHFLD</sequence>
<feature type="non-terminal residue" evidence="1">
    <location>
        <position position="53"/>
    </location>
</feature>
<dbReference type="Proteomes" id="UP000525078">
    <property type="component" value="Unassembled WGS sequence"/>
</dbReference>
<dbReference type="Proteomes" id="UP000583929">
    <property type="component" value="Unassembled WGS sequence"/>
</dbReference>
<evidence type="ECO:0000313" key="3">
    <source>
        <dbReference type="Proteomes" id="UP000525078"/>
    </source>
</evidence>
<dbReference type="EMBL" id="JAATIQ010000206">
    <property type="protein sequence ID" value="KAF4370360.1"/>
    <property type="molecule type" value="Genomic_DNA"/>
</dbReference>
<gene>
    <name evidence="2" type="ORF">F8388_009208</name>
    <name evidence="1" type="ORF">G4B88_013044</name>
</gene>
<organism evidence="1 4">
    <name type="scientific">Cannabis sativa</name>
    <name type="common">Hemp</name>
    <name type="synonym">Marijuana</name>
    <dbReference type="NCBI Taxonomy" id="3483"/>
    <lineage>
        <taxon>Eukaryota</taxon>
        <taxon>Viridiplantae</taxon>
        <taxon>Streptophyta</taxon>
        <taxon>Embryophyta</taxon>
        <taxon>Tracheophyta</taxon>
        <taxon>Spermatophyta</taxon>
        <taxon>Magnoliopsida</taxon>
        <taxon>eudicotyledons</taxon>
        <taxon>Gunneridae</taxon>
        <taxon>Pentapetalae</taxon>
        <taxon>rosids</taxon>
        <taxon>fabids</taxon>
        <taxon>Rosales</taxon>
        <taxon>Cannabaceae</taxon>
        <taxon>Cannabis</taxon>
    </lineage>
</organism>
<accession>A0A7J6FKT9</accession>
<protein>
    <submittedName>
        <fullName evidence="1">Uncharacterized protein</fullName>
    </submittedName>
</protein>
<name>A0A7J6FKT9_CANSA</name>
<dbReference type="EMBL" id="JAATIP010000053">
    <property type="protein sequence ID" value="KAF4383177.1"/>
    <property type="molecule type" value="Genomic_DNA"/>
</dbReference>
<comment type="caution">
    <text evidence="1">The sequence shown here is derived from an EMBL/GenBank/DDBJ whole genome shotgun (WGS) entry which is preliminary data.</text>
</comment>
<dbReference type="AlphaFoldDB" id="A0A7J6FKT9"/>
<keyword evidence="4" id="KW-1185">Reference proteome</keyword>